<gene>
    <name evidence="7" type="ORF">SAMN05421788_104136</name>
</gene>
<dbReference type="FunFam" id="3.30.70.120:FF:000006">
    <property type="entry name" value="GTP cyclohydrolase 1 type 2 homolog"/>
    <property type="match status" value="1"/>
</dbReference>
<dbReference type="Gene3D" id="3.30.70.120">
    <property type="match status" value="1"/>
</dbReference>
<evidence type="ECO:0000256" key="1">
    <source>
        <dbReference type="ARBA" id="ARBA00006964"/>
    </source>
</evidence>
<dbReference type="RefSeq" id="WP_076379489.1">
    <property type="nucleotide sequence ID" value="NZ_AP017422.1"/>
</dbReference>
<feature type="binding site" evidence="6">
    <location>
        <position position="65"/>
    </location>
    <ligand>
        <name>a divalent metal cation</name>
        <dbReference type="ChEBI" id="CHEBI:60240"/>
        <label>1</label>
    </ligand>
</feature>
<dbReference type="OrthoDB" id="9792792at2"/>
<keyword evidence="8" id="KW-1185">Reference proteome</keyword>
<dbReference type="SUPFAM" id="SSF102705">
    <property type="entry name" value="NIF3 (NGG1p interacting factor 3)-like"/>
    <property type="match status" value="1"/>
</dbReference>
<dbReference type="NCBIfam" id="TIGR00486">
    <property type="entry name" value="YbgI_SA1388"/>
    <property type="match status" value="1"/>
</dbReference>
<dbReference type="AlphaFoldDB" id="A0A173M9D9"/>
<dbReference type="InterPro" id="IPR002678">
    <property type="entry name" value="DUF34/NIF3"/>
</dbReference>
<feature type="binding site" evidence="6">
    <location>
        <position position="331"/>
    </location>
    <ligand>
        <name>a divalent metal cation</name>
        <dbReference type="ChEBI" id="CHEBI:60240"/>
        <label>1</label>
    </ligand>
</feature>
<evidence type="ECO:0000256" key="5">
    <source>
        <dbReference type="PIRNR" id="PIRNR037489"/>
    </source>
</evidence>
<dbReference type="FunFam" id="3.40.1390.30:FF:000001">
    <property type="entry name" value="GTP cyclohydrolase 1 type 2"/>
    <property type="match status" value="1"/>
</dbReference>
<dbReference type="Proteomes" id="UP000186917">
    <property type="component" value="Unassembled WGS sequence"/>
</dbReference>
<dbReference type="KEGG" id="fln:FLA_0109"/>
<protein>
    <recommendedName>
        <fullName evidence="3 5">GTP cyclohydrolase 1 type 2 homolog</fullName>
    </recommendedName>
</protein>
<dbReference type="InterPro" id="IPR015867">
    <property type="entry name" value="N-reg_PII/ATP_PRibTrfase_C"/>
</dbReference>
<evidence type="ECO:0000256" key="2">
    <source>
        <dbReference type="ARBA" id="ARBA00011643"/>
    </source>
</evidence>
<sequence length="365" mass="39587">MKIAAIIQTLENVAPPSYQEGYDNCGLLTGNATEECTGIICTLDVTEAVIAEAVEKGCNLVVAHHPVIFGGLKKLNGNNYVERTVIAAIRNQVAIYAIHTNLDNVINGVNQRIASQLALTNCRILDPKPGLLMKLYTFVPVAQAEQVKEALFAAGAGHIGHYSECSFSASGNGTFKGDDSTQPFAGQPGTRHTEAELKIEVIFPAYLKKAVVNALLKAHPYEEVAYDVVALQNDYQQVGSGLVGELSAPLSETAFLEKLKQAFGLQVIRHTPLLQKQVKTVALCGGAGSFLTRKAIAAGADVYVTADVKYHEFFDAENRLVIADIGHWESEQFTIDLLYDILLTKFPTFAVLKSKVKTNPVQYFS</sequence>
<reference evidence="8" key="1">
    <citation type="submission" date="2017-01" db="EMBL/GenBank/DDBJ databases">
        <authorList>
            <person name="Varghese N."/>
            <person name="Submissions S."/>
        </authorList>
    </citation>
    <scope>NUCLEOTIDE SEQUENCE [LARGE SCALE GENOMIC DNA]</scope>
    <source>
        <strain evidence="8">DSM 21054</strain>
    </source>
</reference>
<comment type="similarity">
    <text evidence="1 5">Belongs to the GTP cyclohydrolase I type 2/NIF3 family.</text>
</comment>
<dbReference type="PIRSF" id="PIRSF037489">
    <property type="entry name" value="UCP037489_NIF3_YqfO"/>
    <property type="match status" value="1"/>
</dbReference>
<dbReference type="STRING" id="477680.SAMN05421788_104136"/>
<evidence type="ECO:0000256" key="6">
    <source>
        <dbReference type="PIRSR" id="PIRSR602678-1"/>
    </source>
</evidence>
<dbReference type="GO" id="GO:0046872">
    <property type="term" value="F:metal ion binding"/>
    <property type="evidence" value="ECO:0007669"/>
    <property type="project" value="UniProtKB-UniRule"/>
</dbReference>
<dbReference type="InterPro" id="IPR036069">
    <property type="entry name" value="DUF34/NIF3_sf"/>
</dbReference>
<dbReference type="PANTHER" id="PTHR13799">
    <property type="entry name" value="NGG1 INTERACTING FACTOR 3"/>
    <property type="match status" value="1"/>
</dbReference>
<dbReference type="Pfam" id="PF01784">
    <property type="entry name" value="DUF34_NIF3"/>
    <property type="match status" value="1"/>
</dbReference>
<organism evidence="7 8">
    <name type="scientific">Filimonas lacunae</name>
    <dbReference type="NCBI Taxonomy" id="477680"/>
    <lineage>
        <taxon>Bacteria</taxon>
        <taxon>Pseudomonadati</taxon>
        <taxon>Bacteroidota</taxon>
        <taxon>Chitinophagia</taxon>
        <taxon>Chitinophagales</taxon>
        <taxon>Chitinophagaceae</taxon>
        <taxon>Filimonas</taxon>
    </lineage>
</organism>
<evidence type="ECO:0000256" key="4">
    <source>
        <dbReference type="ARBA" id="ARBA00022723"/>
    </source>
</evidence>
<evidence type="ECO:0000256" key="3">
    <source>
        <dbReference type="ARBA" id="ARBA00022112"/>
    </source>
</evidence>
<comment type="subunit">
    <text evidence="2">Homohexamer.</text>
</comment>
<feature type="binding site" evidence="6">
    <location>
        <position position="103"/>
    </location>
    <ligand>
        <name>a divalent metal cation</name>
        <dbReference type="ChEBI" id="CHEBI:60240"/>
        <label>1</label>
    </ligand>
</feature>
<evidence type="ECO:0000313" key="7">
    <source>
        <dbReference type="EMBL" id="SIT15166.1"/>
    </source>
</evidence>
<keyword evidence="4 5" id="KW-0479">Metal-binding</keyword>
<dbReference type="GO" id="GO:0005737">
    <property type="term" value="C:cytoplasm"/>
    <property type="evidence" value="ECO:0007669"/>
    <property type="project" value="TreeGrafter"/>
</dbReference>
<proteinExistence type="inferred from homology"/>
<feature type="binding site" evidence="6">
    <location>
        <position position="64"/>
    </location>
    <ligand>
        <name>a divalent metal cation</name>
        <dbReference type="ChEBI" id="CHEBI:60240"/>
        <label>2</label>
    </ligand>
</feature>
<name>A0A173M9D9_9BACT</name>
<accession>A0A173M9D9</accession>
<feature type="binding site" evidence="6">
    <location>
        <position position="327"/>
    </location>
    <ligand>
        <name>a divalent metal cation</name>
        <dbReference type="ChEBI" id="CHEBI:60240"/>
        <label>1</label>
    </ligand>
</feature>
<dbReference type="Gene3D" id="3.40.1390.30">
    <property type="entry name" value="NIF3 (NGG1p interacting factor 3)-like"/>
    <property type="match status" value="1"/>
</dbReference>
<dbReference type="InterPro" id="IPR017221">
    <property type="entry name" value="DUF34/NIF3_bac"/>
</dbReference>
<dbReference type="EMBL" id="FTOR01000004">
    <property type="protein sequence ID" value="SIT15166.1"/>
    <property type="molecule type" value="Genomic_DNA"/>
</dbReference>
<evidence type="ECO:0000313" key="8">
    <source>
        <dbReference type="Proteomes" id="UP000186917"/>
    </source>
</evidence>
<dbReference type="PANTHER" id="PTHR13799:SF14">
    <property type="entry name" value="GTP CYCLOHYDROLASE 1 TYPE 2 HOMOLOG"/>
    <property type="match status" value="1"/>
</dbReference>